<feature type="region of interest" description="Disordered" evidence="1">
    <location>
        <begin position="64"/>
        <end position="140"/>
    </location>
</feature>
<reference evidence="2" key="1">
    <citation type="submission" date="2016-04" db="EMBL/GenBank/DDBJ databases">
        <authorList>
            <person name="Nguyen H.D."/>
            <person name="Samba Siva P."/>
            <person name="Cullis J."/>
            <person name="Levesque C.A."/>
            <person name="Hambleton S."/>
        </authorList>
    </citation>
    <scope>NUCLEOTIDE SEQUENCE</scope>
    <source>
        <strain evidence="2">DAOMC 236416</strain>
    </source>
</reference>
<evidence type="ECO:0000256" key="1">
    <source>
        <dbReference type="SAM" id="MobiDB-lite"/>
    </source>
</evidence>
<organism evidence="2 3">
    <name type="scientific">Tilletia indica</name>
    <dbReference type="NCBI Taxonomy" id="43049"/>
    <lineage>
        <taxon>Eukaryota</taxon>
        <taxon>Fungi</taxon>
        <taxon>Dikarya</taxon>
        <taxon>Basidiomycota</taxon>
        <taxon>Ustilaginomycotina</taxon>
        <taxon>Exobasidiomycetes</taxon>
        <taxon>Tilletiales</taxon>
        <taxon>Tilletiaceae</taxon>
        <taxon>Tilletia</taxon>
    </lineage>
</organism>
<gene>
    <name evidence="2" type="ORF">A4X13_0g6801</name>
</gene>
<proteinExistence type="predicted"/>
<feature type="region of interest" description="Disordered" evidence="1">
    <location>
        <begin position="1"/>
        <end position="24"/>
    </location>
</feature>
<dbReference type="PANTHER" id="PTHR33324">
    <property type="entry name" value="EXPRESSED PROTEIN"/>
    <property type="match status" value="1"/>
</dbReference>
<reference evidence="2" key="2">
    <citation type="journal article" date="2019" name="IMA Fungus">
        <title>Genome sequencing and comparison of five Tilletia species to identify candidate genes for the detection of regulated species infecting wheat.</title>
        <authorList>
            <person name="Nguyen H.D.T."/>
            <person name="Sultana T."/>
            <person name="Kesanakurti P."/>
            <person name="Hambleton S."/>
        </authorList>
    </citation>
    <scope>NUCLEOTIDE SEQUENCE</scope>
    <source>
        <strain evidence="2">DAOMC 236416</strain>
    </source>
</reference>
<feature type="compositionally biased region" description="Polar residues" evidence="1">
    <location>
        <begin position="120"/>
        <end position="129"/>
    </location>
</feature>
<dbReference type="PANTHER" id="PTHR33324:SF2">
    <property type="entry name" value="MYB_SANT-LIKE DNA-BINDING DOMAIN-CONTAINING PROTEIN"/>
    <property type="match status" value="1"/>
</dbReference>
<evidence type="ECO:0000313" key="3">
    <source>
        <dbReference type="Proteomes" id="UP000077521"/>
    </source>
</evidence>
<feature type="compositionally biased region" description="Polar residues" evidence="1">
    <location>
        <begin position="1"/>
        <end position="16"/>
    </location>
</feature>
<dbReference type="Proteomes" id="UP000077521">
    <property type="component" value="Unassembled WGS sequence"/>
</dbReference>
<sequence>MSSATSTHSFDRSSSAAGAPANVEGAVPREMPALIRNLQANNSAAVSNTVATTVPVPAAALSVGETPVRAPASRVSPANSNQGTDPVPQPFATASSASPAAAVPKKKKGPAKKKTPVSGASDQTASPAKTRTRWDNDRGGAGRLTSIEVLVLWLSDAGNYARWKGAGGTTIKQCGDEVAAKIAAAGCTAPRSQSAVVEKIRELYAQFAAAEAWLNETGQGQLDALPRSAGSTESITKTCIKRLRNILRL</sequence>
<protein>
    <submittedName>
        <fullName evidence="2">Uncharacterized protein</fullName>
    </submittedName>
</protein>
<dbReference type="EMBL" id="LWDF02000705">
    <property type="protein sequence ID" value="KAE8244137.1"/>
    <property type="molecule type" value="Genomic_DNA"/>
</dbReference>
<feature type="compositionally biased region" description="Basic residues" evidence="1">
    <location>
        <begin position="104"/>
        <end position="115"/>
    </location>
</feature>
<keyword evidence="3" id="KW-1185">Reference proteome</keyword>
<name>A0A177TPV4_9BASI</name>
<accession>A0A177TPV4</accession>
<comment type="caution">
    <text evidence="2">The sequence shown here is derived from an EMBL/GenBank/DDBJ whole genome shotgun (WGS) entry which is preliminary data.</text>
</comment>
<dbReference type="AlphaFoldDB" id="A0A177TPV4"/>
<feature type="compositionally biased region" description="Low complexity" evidence="1">
    <location>
        <begin position="92"/>
        <end position="103"/>
    </location>
</feature>
<evidence type="ECO:0000313" key="2">
    <source>
        <dbReference type="EMBL" id="KAE8244137.1"/>
    </source>
</evidence>